<accession>A0A4Q8QB26</accession>
<dbReference type="RefSeq" id="WP_130614442.1">
    <property type="nucleotide sequence ID" value="NZ_SGIU01000002.1"/>
</dbReference>
<dbReference type="SUPFAM" id="SSF53756">
    <property type="entry name" value="UDP-Glycosyltransferase/glycogen phosphorylase"/>
    <property type="match status" value="1"/>
</dbReference>
<evidence type="ECO:0008006" key="3">
    <source>
        <dbReference type="Google" id="ProtNLM"/>
    </source>
</evidence>
<evidence type="ECO:0000313" key="2">
    <source>
        <dbReference type="Proteomes" id="UP000291981"/>
    </source>
</evidence>
<organism evidence="1 2">
    <name type="scientific">Flagellimonas allohymeniacidonis</name>
    <dbReference type="NCBI Taxonomy" id="2517819"/>
    <lineage>
        <taxon>Bacteria</taxon>
        <taxon>Pseudomonadati</taxon>
        <taxon>Bacteroidota</taxon>
        <taxon>Flavobacteriia</taxon>
        <taxon>Flavobacteriales</taxon>
        <taxon>Flavobacteriaceae</taxon>
        <taxon>Flagellimonas</taxon>
    </lineage>
</organism>
<dbReference type="Proteomes" id="UP000291981">
    <property type="component" value="Unassembled WGS sequence"/>
</dbReference>
<dbReference type="OrthoDB" id="9765330at2"/>
<reference evidence="1 2" key="1">
    <citation type="submission" date="2019-02" db="EMBL/GenBank/DDBJ databases">
        <title>Draft genome sequence of Muricauda sp. 176CP4-71.</title>
        <authorList>
            <person name="Park J.-S."/>
        </authorList>
    </citation>
    <scope>NUCLEOTIDE SEQUENCE [LARGE SCALE GENOMIC DNA]</scope>
    <source>
        <strain evidence="1 2">176CP4-71</strain>
    </source>
</reference>
<protein>
    <recommendedName>
        <fullName evidence="3">Glycosyltransferase</fullName>
    </recommendedName>
</protein>
<sequence length="326" mass="38262">MKSKSIFCESRIDYKYENVFSRLDGINTIEGTYLHLLKQLLKSKDSRYHIRYISYRGKILTPLRILVIFFVCKLTGSRILWSCHNIYEHNVPSKRENDFLRFILCRVSNKIVVFHEDIKKELPKWAKKKIFVACFGNYRSFIENQNEPNEEFLKGYQEWLKANNKTNPDIISVSAAKRNNLKPLILGVQEKKLSTLIIAPNRKNQILKGQYKNIFFFSGFVRKELKTILNTREKIIGYIGHDNMSVPTSIYMYASYGIPILCLDHKPLNTIIHDYKIGVVVKDSSSIGECYQNIQKNYDFYKTNCSHFLEKNSWDRSAEVHAKVFL</sequence>
<dbReference type="AlphaFoldDB" id="A0A4Q8QB26"/>
<comment type="caution">
    <text evidence="1">The sequence shown here is derived from an EMBL/GenBank/DDBJ whole genome shotgun (WGS) entry which is preliminary data.</text>
</comment>
<proteinExistence type="predicted"/>
<dbReference type="EMBL" id="SGIU01000002">
    <property type="protein sequence ID" value="TAI47542.1"/>
    <property type="molecule type" value="Genomic_DNA"/>
</dbReference>
<keyword evidence="2" id="KW-1185">Reference proteome</keyword>
<gene>
    <name evidence="1" type="ORF">EW142_12805</name>
</gene>
<name>A0A4Q8QB26_9FLAO</name>
<dbReference type="Gene3D" id="3.40.50.2000">
    <property type="entry name" value="Glycogen Phosphorylase B"/>
    <property type="match status" value="1"/>
</dbReference>
<evidence type="ECO:0000313" key="1">
    <source>
        <dbReference type="EMBL" id="TAI47542.1"/>
    </source>
</evidence>